<evidence type="ECO:0000313" key="9">
    <source>
        <dbReference type="Proteomes" id="UP000615446"/>
    </source>
</evidence>
<dbReference type="Gene3D" id="4.10.280.10">
    <property type="entry name" value="Helix-loop-helix DNA-binding domain"/>
    <property type="match status" value="1"/>
</dbReference>
<evidence type="ECO:0000256" key="3">
    <source>
        <dbReference type="ARBA" id="ARBA00023125"/>
    </source>
</evidence>
<name>A0A8H3LGW5_9GLOM</name>
<dbReference type="PANTHER" id="PTHR15741:SF27">
    <property type="entry name" value="TRANSCRIPTION FACTOR AP-4"/>
    <property type="match status" value="1"/>
</dbReference>
<accession>A0A8H3LGW5</accession>
<evidence type="ECO:0000256" key="1">
    <source>
        <dbReference type="ARBA" id="ARBA00004123"/>
    </source>
</evidence>
<proteinExistence type="predicted"/>
<evidence type="ECO:0000313" key="8">
    <source>
        <dbReference type="EMBL" id="GES85199.1"/>
    </source>
</evidence>
<dbReference type="OrthoDB" id="5778525at2759"/>
<evidence type="ECO:0000256" key="2">
    <source>
        <dbReference type="ARBA" id="ARBA00023015"/>
    </source>
</evidence>
<sequence length="214" mass="24592">MHDMLASFYLSIKKFQNLTSVSTKYGHLGIRDIAATSCFVMPAGSPQTPVVNTVASDELDIPEFKQYNKEIYESSKSGNRRRRKTTREDCDTASSLDGYDGEDGNGSVTHAEFRRQIHIQSEQRRRAEIKDGFEELRRQLPINNNGRKMSKALLLQKTVAHLKNMKSKETFLIEEVNRLHQYISYLAAELEREKRLNAVYQQQDTLDKIYAIGL</sequence>
<dbReference type="CDD" id="cd11405">
    <property type="entry name" value="bHLHzip_MLXIP_like"/>
    <property type="match status" value="1"/>
</dbReference>
<dbReference type="GO" id="GO:0000978">
    <property type="term" value="F:RNA polymerase II cis-regulatory region sequence-specific DNA binding"/>
    <property type="evidence" value="ECO:0007669"/>
    <property type="project" value="TreeGrafter"/>
</dbReference>
<comment type="caution">
    <text evidence="8">The sequence shown here is derived from an EMBL/GenBank/DDBJ whole genome shotgun (WGS) entry which is preliminary data.</text>
</comment>
<dbReference type="InterPro" id="IPR052207">
    <property type="entry name" value="Max-like/E-box_TFs"/>
</dbReference>
<organism evidence="8 9">
    <name type="scientific">Rhizophagus clarus</name>
    <dbReference type="NCBI Taxonomy" id="94130"/>
    <lineage>
        <taxon>Eukaryota</taxon>
        <taxon>Fungi</taxon>
        <taxon>Fungi incertae sedis</taxon>
        <taxon>Mucoromycota</taxon>
        <taxon>Glomeromycotina</taxon>
        <taxon>Glomeromycetes</taxon>
        <taxon>Glomerales</taxon>
        <taxon>Glomeraceae</taxon>
        <taxon>Rhizophagus</taxon>
    </lineage>
</organism>
<evidence type="ECO:0000256" key="5">
    <source>
        <dbReference type="ARBA" id="ARBA00023242"/>
    </source>
</evidence>
<comment type="subcellular location">
    <subcellularLocation>
        <location evidence="1">Nucleus</location>
    </subcellularLocation>
</comment>
<keyword evidence="4" id="KW-0804">Transcription</keyword>
<gene>
    <name evidence="8" type="ORF">RCL2_001228500</name>
</gene>
<feature type="domain" description="BHLH" evidence="7">
    <location>
        <begin position="113"/>
        <end position="165"/>
    </location>
</feature>
<dbReference type="PROSITE" id="PS50888">
    <property type="entry name" value="BHLH"/>
    <property type="match status" value="1"/>
</dbReference>
<dbReference type="AlphaFoldDB" id="A0A8H3LGW5"/>
<dbReference type="GO" id="GO:0005634">
    <property type="term" value="C:nucleus"/>
    <property type="evidence" value="ECO:0007669"/>
    <property type="project" value="UniProtKB-SubCell"/>
</dbReference>
<dbReference type="PANTHER" id="PTHR15741">
    <property type="entry name" value="BASIC HELIX-LOOP-HELIX ZIP TRANSCRIPTION FACTOR"/>
    <property type="match status" value="1"/>
</dbReference>
<dbReference type="GO" id="GO:0046983">
    <property type="term" value="F:protein dimerization activity"/>
    <property type="evidence" value="ECO:0007669"/>
    <property type="project" value="InterPro"/>
</dbReference>
<dbReference type="SMART" id="SM00353">
    <property type="entry name" value="HLH"/>
    <property type="match status" value="1"/>
</dbReference>
<dbReference type="InterPro" id="IPR011598">
    <property type="entry name" value="bHLH_dom"/>
</dbReference>
<dbReference type="Proteomes" id="UP000615446">
    <property type="component" value="Unassembled WGS sequence"/>
</dbReference>
<dbReference type="GO" id="GO:0000981">
    <property type="term" value="F:DNA-binding transcription factor activity, RNA polymerase II-specific"/>
    <property type="evidence" value="ECO:0007669"/>
    <property type="project" value="TreeGrafter"/>
</dbReference>
<dbReference type="InterPro" id="IPR036638">
    <property type="entry name" value="HLH_DNA-bd_sf"/>
</dbReference>
<evidence type="ECO:0000256" key="4">
    <source>
        <dbReference type="ARBA" id="ARBA00023163"/>
    </source>
</evidence>
<keyword evidence="5" id="KW-0539">Nucleus</keyword>
<dbReference type="SUPFAM" id="SSF47459">
    <property type="entry name" value="HLH, helix-loop-helix DNA-binding domain"/>
    <property type="match status" value="1"/>
</dbReference>
<reference evidence="8" key="1">
    <citation type="submission" date="2019-10" db="EMBL/GenBank/DDBJ databases">
        <title>Conservation and host-specific expression of non-tandemly repeated heterogenous ribosome RNA gene in arbuscular mycorrhizal fungi.</title>
        <authorList>
            <person name="Maeda T."/>
            <person name="Kobayashi Y."/>
            <person name="Nakagawa T."/>
            <person name="Ezawa T."/>
            <person name="Yamaguchi K."/>
            <person name="Bino T."/>
            <person name="Nishimoto Y."/>
            <person name="Shigenobu S."/>
            <person name="Kawaguchi M."/>
        </authorList>
    </citation>
    <scope>NUCLEOTIDE SEQUENCE</scope>
    <source>
        <strain evidence="8">HR1</strain>
    </source>
</reference>
<dbReference type="EMBL" id="BLAL01000089">
    <property type="protein sequence ID" value="GES85199.1"/>
    <property type="molecule type" value="Genomic_DNA"/>
</dbReference>
<feature type="region of interest" description="Disordered" evidence="6">
    <location>
        <begin position="75"/>
        <end position="107"/>
    </location>
</feature>
<keyword evidence="2" id="KW-0805">Transcription regulation</keyword>
<evidence type="ECO:0000259" key="7">
    <source>
        <dbReference type="PROSITE" id="PS50888"/>
    </source>
</evidence>
<evidence type="ECO:0000256" key="6">
    <source>
        <dbReference type="SAM" id="MobiDB-lite"/>
    </source>
</evidence>
<dbReference type="Pfam" id="PF00010">
    <property type="entry name" value="HLH"/>
    <property type="match status" value="1"/>
</dbReference>
<protein>
    <submittedName>
        <fullName evidence="8">Helix-loop-helix DNA-binding domain-containing transcription factor</fullName>
    </submittedName>
</protein>
<keyword evidence="3 8" id="KW-0238">DNA-binding</keyword>